<protein>
    <recommendedName>
        <fullName evidence="4">Lipoprotein</fullName>
    </recommendedName>
</protein>
<evidence type="ECO:0000256" key="1">
    <source>
        <dbReference type="SAM" id="Coils"/>
    </source>
</evidence>
<dbReference type="RefSeq" id="WP_379943612.1">
    <property type="nucleotide sequence ID" value="NZ_JBHTIB010000015.1"/>
</dbReference>
<feature type="coiled-coil region" evidence="1">
    <location>
        <begin position="21"/>
        <end position="48"/>
    </location>
</feature>
<sequence>MNRIISLLLIISFFNCSNSAHEKIKIENFELKKQIKSLNSELDSLKNLPSVQFESIITKDISFDSLRIKSTTEYILPIKQEELKTSDSILIREYLHFSKKFPESYFSMYAIDRIRSIGEKQNILKINQIVGKWNWEALTNAEFPFKGKKNEQIEFDKDKTVRFYKNGNLISEEKYELLRKTSPTHQIRFSKKGIYTITIKEGELLTLTKGQFLCFDCGTEVYKKTK</sequence>
<proteinExistence type="predicted"/>
<gene>
    <name evidence="2" type="ORF">ACFQ0I_14915</name>
</gene>
<accession>A0ABW3BX64</accession>
<evidence type="ECO:0000313" key="2">
    <source>
        <dbReference type="EMBL" id="MFD0837069.1"/>
    </source>
</evidence>
<evidence type="ECO:0000313" key="3">
    <source>
        <dbReference type="Proteomes" id="UP001597011"/>
    </source>
</evidence>
<reference evidence="3" key="1">
    <citation type="journal article" date="2019" name="Int. J. Syst. Evol. Microbiol.">
        <title>The Global Catalogue of Microorganisms (GCM) 10K type strain sequencing project: providing services to taxonomists for standard genome sequencing and annotation.</title>
        <authorList>
            <consortium name="The Broad Institute Genomics Platform"/>
            <consortium name="The Broad Institute Genome Sequencing Center for Infectious Disease"/>
            <person name="Wu L."/>
            <person name="Ma J."/>
        </authorList>
    </citation>
    <scope>NUCLEOTIDE SEQUENCE [LARGE SCALE GENOMIC DNA]</scope>
    <source>
        <strain evidence="3">CCUG 60529</strain>
    </source>
</reference>
<dbReference type="Proteomes" id="UP001597011">
    <property type="component" value="Unassembled WGS sequence"/>
</dbReference>
<comment type="caution">
    <text evidence="2">The sequence shown here is derived from an EMBL/GenBank/DDBJ whole genome shotgun (WGS) entry which is preliminary data.</text>
</comment>
<keyword evidence="3" id="KW-1185">Reference proteome</keyword>
<dbReference type="EMBL" id="JBHTIB010000015">
    <property type="protein sequence ID" value="MFD0837069.1"/>
    <property type="molecule type" value="Genomic_DNA"/>
</dbReference>
<name>A0ABW3BX64_9FLAO</name>
<evidence type="ECO:0008006" key="4">
    <source>
        <dbReference type="Google" id="ProtNLM"/>
    </source>
</evidence>
<organism evidence="2 3">
    <name type="scientific">Mariniflexile aquimaris</name>
    <dbReference type="NCBI Taxonomy" id="881009"/>
    <lineage>
        <taxon>Bacteria</taxon>
        <taxon>Pseudomonadati</taxon>
        <taxon>Bacteroidota</taxon>
        <taxon>Flavobacteriia</taxon>
        <taxon>Flavobacteriales</taxon>
        <taxon>Flavobacteriaceae</taxon>
        <taxon>Mariniflexile</taxon>
    </lineage>
</organism>
<keyword evidence="1" id="KW-0175">Coiled coil</keyword>